<sequence length="104" mass="11550">MDFKTELTWLIRYALHKHSPPVALYVTARQVATEKEGYGSLAMLLTSIWLMSSATKCCAAGFLGFSSKETQGSKPTKDAIIPPYYESLTQGYGMLDQVELQLQP</sequence>
<feature type="non-terminal residue" evidence="1">
    <location>
        <position position="104"/>
    </location>
</feature>
<dbReference type="AlphaFoldDB" id="A0A4Y2J6Z3"/>
<gene>
    <name evidence="1" type="ORF">AVEN_176696_1</name>
</gene>
<evidence type="ECO:0000313" key="2">
    <source>
        <dbReference type="Proteomes" id="UP000499080"/>
    </source>
</evidence>
<dbReference type="Proteomes" id="UP000499080">
    <property type="component" value="Unassembled WGS sequence"/>
</dbReference>
<reference evidence="1 2" key="1">
    <citation type="journal article" date="2019" name="Sci. Rep.">
        <title>Orb-weaving spider Araneus ventricosus genome elucidates the spidroin gene catalogue.</title>
        <authorList>
            <person name="Kono N."/>
            <person name="Nakamura H."/>
            <person name="Ohtoshi R."/>
            <person name="Moran D.A.P."/>
            <person name="Shinohara A."/>
            <person name="Yoshida Y."/>
            <person name="Fujiwara M."/>
            <person name="Mori M."/>
            <person name="Tomita M."/>
            <person name="Arakawa K."/>
        </authorList>
    </citation>
    <scope>NUCLEOTIDE SEQUENCE [LARGE SCALE GENOMIC DNA]</scope>
</reference>
<keyword evidence="2" id="KW-1185">Reference proteome</keyword>
<evidence type="ECO:0000313" key="1">
    <source>
        <dbReference type="EMBL" id="GBM85022.1"/>
    </source>
</evidence>
<accession>A0A4Y2J6Z3</accession>
<dbReference type="EMBL" id="BGPR01188740">
    <property type="protein sequence ID" value="GBM85022.1"/>
    <property type="molecule type" value="Genomic_DNA"/>
</dbReference>
<protein>
    <submittedName>
        <fullName evidence="1">Uncharacterized protein</fullName>
    </submittedName>
</protein>
<name>A0A4Y2J6Z3_ARAVE</name>
<proteinExistence type="predicted"/>
<organism evidence="1 2">
    <name type="scientific">Araneus ventricosus</name>
    <name type="common">Orbweaver spider</name>
    <name type="synonym">Epeira ventricosa</name>
    <dbReference type="NCBI Taxonomy" id="182803"/>
    <lineage>
        <taxon>Eukaryota</taxon>
        <taxon>Metazoa</taxon>
        <taxon>Ecdysozoa</taxon>
        <taxon>Arthropoda</taxon>
        <taxon>Chelicerata</taxon>
        <taxon>Arachnida</taxon>
        <taxon>Araneae</taxon>
        <taxon>Araneomorphae</taxon>
        <taxon>Entelegynae</taxon>
        <taxon>Araneoidea</taxon>
        <taxon>Araneidae</taxon>
        <taxon>Araneus</taxon>
    </lineage>
</organism>
<comment type="caution">
    <text evidence="1">The sequence shown here is derived from an EMBL/GenBank/DDBJ whole genome shotgun (WGS) entry which is preliminary data.</text>
</comment>